<evidence type="ECO:0000313" key="3">
    <source>
        <dbReference type="EMBL" id="CZR67769.1"/>
    </source>
</evidence>
<dbReference type="EMBL" id="FJOG01000047">
    <property type="protein sequence ID" value="CZR67769.1"/>
    <property type="molecule type" value="Genomic_DNA"/>
</dbReference>
<evidence type="ECO:0000256" key="1">
    <source>
        <dbReference type="SAM" id="Phobius"/>
    </source>
</evidence>
<keyword evidence="2" id="KW-0732">Signal</keyword>
<feature type="transmembrane region" description="Helical" evidence="1">
    <location>
        <begin position="276"/>
        <end position="302"/>
    </location>
</feature>
<keyword evidence="4" id="KW-1185">Reference proteome</keyword>
<dbReference type="OrthoDB" id="4586224at2759"/>
<feature type="signal peptide" evidence="2">
    <location>
        <begin position="1"/>
        <end position="37"/>
    </location>
</feature>
<name>A0A1L7XS13_9HELO</name>
<accession>A0A1L7XS13</accession>
<proteinExistence type="predicted"/>
<feature type="transmembrane region" description="Helical" evidence="1">
    <location>
        <begin position="242"/>
        <end position="264"/>
    </location>
</feature>
<sequence>MAFLAIFNFQSHGISFSDWVTLLTLCLAPLVAHIAAGVPPPTYLHSKRPRWHDSICHYNPTSIIWRYLAIIDRRCRAKSWTPVDMAASNAIFWTGHDWDGSEVMTQRSRDFLVRAPNHHHIEPASMSTITTIIVTLQGAQALYSLIAGQGGSYAFTVAISTIFYPLATLGLLRLPAALWLTNDYAYRNVEDWDSSVETVGIELQPGSDSQSKSALMVQPTTSSLEIPIILDRFHSPRIWRSVAVRAFYLLLILGLLVMCIFEFFPHEGADDFTATTLSLSLLFLLFLTFTFGTMSLYVLLGRCNTTIIPCITDLWYKVYTGILFFAMLLVFILAALETRRSACGRYTTYPTWTGAEWMVCGQSTAVVADLQQDANSTFIATSQNDSQISYRDIWLNASYGLALYAGKGQIVVAKFDGFCLIDSDLSSESDWTLFERMNATIDFEN</sequence>
<keyword evidence="1" id="KW-0812">Transmembrane</keyword>
<reference evidence="3 4" key="1">
    <citation type="submission" date="2016-03" db="EMBL/GenBank/DDBJ databases">
        <authorList>
            <person name="Ploux O."/>
        </authorList>
    </citation>
    <scope>NUCLEOTIDE SEQUENCE [LARGE SCALE GENOMIC DNA]</scope>
    <source>
        <strain evidence="3 4">UAMH 11012</strain>
    </source>
</reference>
<evidence type="ECO:0000256" key="2">
    <source>
        <dbReference type="SAM" id="SignalP"/>
    </source>
</evidence>
<feature type="transmembrane region" description="Helical" evidence="1">
    <location>
        <begin position="152"/>
        <end position="172"/>
    </location>
</feature>
<feature type="transmembrane region" description="Helical" evidence="1">
    <location>
        <begin position="314"/>
        <end position="336"/>
    </location>
</feature>
<keyword evidence="1" id="KW-0472">Membrane</keyword>
<feature type="chain" id="PRO_5013041272" evidence="2">
    <location>
        <begin position="38"/>
        <end position="445"/>
    </location>
</feature>
<evidence type="ECO:0000313" key="4">
    <source>
        <dbReference type="Proteomes" id="UP000184330"/>
    </source>
</evidence>
<dbReference type="AlphaFoldDB" id="A0A1L7XS13"/>
<organism evidence="3 4">
    <name type="scientific">Phialocephala subalpina</name>
    <dbReference type="NCBI Taxonomy" id="576137"/>
    <lineage>
        <taxon>Eukaryota</taxon>
        <taxon>Fungi</taxon>
        <taxon>Dikarya</taxon>
        <taxon>Ascomycota</taxon>
        <taxon>Pezizomycotina</taxon>
        <taxon>Leotiomycetes</taxon>
        <taxon>Helotiales</taxon>
        <taxon>Mollisiaceae</taxon>
        <taxon>Phialocephala</taxon>
        <taxon>Phialocephala fortinii species complex</taxon>
    </lineage>
</organism>
<keyword evidence="1" id="KW-1133">Transmembrane helix</keyword>
<dbReference type="Proteomes" id="UP000184330">
    <property type="component" value="Unassembled WGS sequence"/>
</dbReference>
<gene>
    <name evidence="3" type="ORF">PAC_17668</name>
</gene>
<protein>
    <submittedName>
        <fullName evidence="3">Uncharacterized protein</fullName>
    </submittedName>
</protein>